<comment type="cofactor">
    <cofactor evidence="1">
        <name>heme b</name>
        <dbReference type="ChEBI" id="CHEBI:60344"/>
    </cofactor>
</comment>
<dbReference type="GO" id="GO:0046872">
    <property type="term" value="F:metal ion binding"/>
    <property type="evidence" value="ECO:0007669"/>
    <property type="project" value="UniProtKB-KW"/>
</dbReference>
<protein>
    <submittedName>
        <fullName evidence="10">Putative iron-dependent peroxidase</fullName>
    </submittedName>
</protein>
<dbReference type="Pfam" id="PF04261">
    <property type="entry name" value="Dyp_perox_N"/>
    <property type="match status" value="1"/>
</dbReference>
<dbReference type="AlphaFoldDB" id="A0A1H5G5D2"/>
<keyword evidence="2 10" id="KW-0575">Peroxidase</keyword>
<proteinExistence type="inferred from homology"/>
<dbReference type="InterPro" id="IPR048327">
    <property type="entry name" value="Dyp_perox_N"/>
</dbReference>
<feature type="domain" description="Dyp-type peroxidase N-terminal" evidence="8">
    <location>
        <begin position="12"/>
        <end position="141"/>
    </location>
</feature>
<accession>A0A1H5G5D2</accession>
<name>A0A1H5G5D2_RHOJO</name>
<dbReference type="PROSITE" id="PS51404">
    <property type="entry name" value="DYP_PEROXIDASE"/>
    <property type="match status" value="1"/>
</dbReference>
<dbReference type="GO" id="GO:0005829">
    <property type="term" value="C:cytosol"/>
    <property type="evidence" value="ECO:0007669"/>
    <property type="project" value="TreeGrafter"/>
</dbReference>
<dbReference type="OrthoDB" id="3251355at2"/>
<dbReference type="InterPro" id="IPR006314">
    <property type="entry name" value="Dyp_peroxidase"/>
</dbReference>
<reference evidence="11" key="1">
    <citation type="submission" date="2016-10" db="EMBL/GenBank/DDBJ databases">
        <authorList>
            <person name="Varghese N."/>
        </authorList>
    </citation>
    <scope>NUCLEOTIDE SEQUENCE [LARGE SCALE GENOMIC DNA]</scope>
    <source>
        <strain evidence="11">DSM 44719</strain>
    </source>
</reference>
<organism evidence="10 11">
    <name type="scientific">Rhodococcus jostii</name>
    <dbReference type="NCBI Taxonomy" id="132919"/>
    <lineage>
        <taxon>Bacteria</taxon>
        <taxon>Bacillati</taxon>
        <taxon>Actinomycetota</taxon>
        <taxon>Actinomycetes</taxon>
        <taxon>Mycobacteriales</taxon>
        <taxon>Nocardiaceae</taxon>
        <taxon>Rhodococcus</taxon>
    </lineage>
</organism>
<evidence type="ECO:0000256" key="4">
    <source>
        <dbReference type="ARBA" id="ARBA00023002"/>
    </source>
</evidence>
<evidence type="ECO:0000313" key="11">
    <source>
        <dbReference type="Proteomes" id="UP000183407"/>
    </source>
</evidence>
<dbReference type="Proteomes" id="UP000183407">
    <property type="component" value="Unassembled WGS sequence"/>
</dbReference>
<evidence type="ECO:0000313" key="10">
    <source>
        <dbReference type="EMBL" id="SEE10849.1"/>
    </source>
</evidence>
<dbReference type="InterPro" id="IPR048328">
    <property type="entry name" value="Dyp_perox_C"/>
</dbReference>
<dbReference type="PANTHER" id="PTHR30521:SF0">
    <property type="entry name" value="DYP-TYPE PEROXIDASE FAMILY PROTEIN"/>
    <property type="match status" value="1"/>
</dbReference>
<evidence type="ECO:0000259" key="9">
    <source>
        <dbReference type="Pfam" id="PF20628"/>
    </source>
</evidence>
<keyword evidence="3" id="KW-0479">Metal-binding</keyword>
<dbReference type="EMBL" id="FNTL01000004">
    <property type="protein sequence ID" value="SEE10849.1"/>
    <property type="molecule type" value="Genomic_DNA"/>
</dbReference>
<dbReference type="PANTHER" id="PTHR30521">
    <property type="entry name" value="DEFERROCHELATASE/PEROXIDASE"/>
    <property type="match status" value="1"/>
</dbReference>
<dbReference type="InterPro" id="IPR011008">
    <property type="entry name" value="Dimeric_a/b-barrel"/>
</dbReference>
<evidence type="ECO:0000259" key="8">
    <source>
        <dbReference type="Pfam" id="PF04261"/>
    </source>
</evidence>
<dbReference type="RefSeq" id="WP_073358829.1">
    <property type="nucleotide sequence ID" value="NZ_FNTL01000004.1"/>
</dbReference>
<dbReference type="GO" id="GO:0020037">
    <property type="term" value="F:heme binding"/>
    <property type="evidence" value="ECO:0007669"/>
    <property type="project" value="InterPro"/>
</dbReference>
<comment type="similarity">
    <text evidence="6">Belongs to the DyP-type peroxidase family.</text>
</comment>
<evidence type="ECO:0000256" key="2">
    <source>
        <dbReference type="ARBA" id="ARBA00022559"/>
    </source>
</evidence>
<dbReference type="GO" id="GO:0004601">
    <property type="term" value="F:peroxidase activity"/>
    <property type="evidence" value="ECO:0007669"/>
    <property type="project" value="UniProtKB-KW"/>
</dbReference>
<evidence type="ECO:0000256" key="1">
    <source>
        <dbReference type="ARBA" id="ARBA00001970"/>
    </source>
</evidence>
<dbReference type="Pfam" id="PF20628">
    <property type="entry name" value="Dyp_perox_C"/>
    <property type="match status" value="1"/>
</dbReference>
<sequence>MPGPVARLAPQAVLTPPSPASLFLVLVAGESEEDRATVCDVIAGIDGPLKAVGFRELAGSLSCVVGVGSEFWDRVNPSSKPARLHPFVPLSGPVHSAPSTPGDVLFHIKAARKDLCFELGRQIVSALGSAATVVDEVHGFRYFDSRDLLGFVDGTENPTEDDAADAALIGDEDPDFRGGSYVIVQKYLHEMSEWNTLSTEEQERVIGRTKLENVELDDDVQPSNSHVTLNSIVDDDGVEHEILRDNMAFGSLGAAEYGTYFIGYAKDPAVTELMLRRMFLGEPPGNYDRILDFSTAATGTLFFVPSREVLESLGSEAAAAESTPEEQEPVEPAAADPYELSLKIGGLKGVSQ</sequence>
<evidence type="ECO:0000256" key="3">
    <source>
        <dbReference type="ARBA" id="ARBA00022723"/>
    </source>
</evidence>
<feature type="domain" description="Dyp-type peroxidase C-terminal" evidence="9">
    <location>
        <begin position="144"/>
        <end position="307"/>
    </location>
</feature>
<gene>
    <name evidence="10" type="ORF">SAMN04490220_6665</name>
</gene>
<feature type="region of interest" description="Disordered" evidence="7">
    <location>
        <begin position="314"/>
        <end position="337"/>
    </location>
</feature>
<keyword evidence="4" id="KW-0560">Oxidoreductase</keyword>
<keyword evidence="5" id="KW-0408">Iron</keyword>
<dbReference type="NCBIfam" id="TIGR01413">
    <property type="entry name" value="Dyp_perox_fam"/>
    <property type="match status" value="1"/>
</dbReference>
<dbReference type="SUPFAM" id="SSF54909">
    <property type="entry name" value="Dimeric alpha+beta barrel"/>
    <property type="match status" value="1"/>
</dbReference>
<evidence type="ECO:0000256" key="6">
    <source>
        <dbReference type="ARBA" id="ARBA00025737"/>
    </source>
</evidence>
<evidence type="ECO:0000256" key="5">
    <source>
        <dbReference type="ARBA" id="ARBA00023004"/>
    </source>
</evidence>
<evidence type="ECO:0000256" key="7">
    <source>
        <dbReference type="SAM" id="MobiDB-lite"/>
    </source>
</evidence>